<dbReference type="SUPFAM" id="SSF111384">
    <property type="entry name" value="OmpH-like"/>
    <property type="match status" value="1"/>
</dbReference>
<organism evidence="5 6">
    <name type="scientific">Desulfarculus baarsii (strain ATCC 33931 / DSM 2075 / LMG 7858 / VKM B-1802 / 2st14)</name>
    <dbReference type="NCBI Taxonomy" id="644282"/>
    <lineage>
        <taxon>Bacteria</taxon>
        <taxon>Pseudomonadati</taxon>
        <taxon>Thermodesulfobacteriota</taxon>
        <taxon>Desulfarculia</taxon>
        <taxon>Desulfarculales</taxon>
        <taxon>Desulfarculaceae</taxon>
        <taxon>Desulfarculus</taxon>
    </lineage>
</organism>
<accession>E1QIF6</accession>
<gene>
    <name evidence="5" type="ordered locus">Deba_2108</name>
</gene>
<dbReference type="Gene3D" id="3.30.910.20">
    <property type="entry name" value="Skp domain"/>
    <property type="match status" value="1"/>
</dbReference>
<evidence type="ECO:0000256" key="3">
    <source>
        <dbReference type="SAM" id="Coils"/>
    </source>
</evidence>
<sequence length="178" mass="20350">MTFVSRKITAVGLGLLMIMGVAAVPAVAKAEGKIVVVDMMQAMTECKEGKRAQAELKRQAEKRQNEMKELGDEINKLRSYLLDAQDMMKSDVKIQKEYELKKKMKQFNDLRDDVRQELSAAERRLVEPLQRKMLELVQAIGVKENYDLMMDKRSGVVYVPASRDITQEVISAYDAKYK</sequence>
<dbReference type="RefSeq" id="WP_013258914.1">
    <property type="nucleotide sequence ID" value="NC_014365.1"/>
</dbReference>
<dbReference type="KEGG" id="dbr:Deba_2108"/>
<dbReference type="OrthoDB" id="5417975at2"/>
<dbReference type="HOGENOM" id="CLU_101388_3_2_7"/>
<keyword evidence="6" id="KW-1185">Reference proteome</keyword>
<feature type="chain" id="PRO_5003150114" evidence="4">
    <location>
        <begin position="31"/>
        <end position="178"/>
    </location>
</feature>
<reference evidence="5 6" key="1">
    <citation type="journal article" date="2010" name="Stand. Genomic Sci.">
        <title>Complete genome sequence of Desulfarculus baarsii type strain (2st14).</title>
        <authorList>
            <person name="Sun H."/>
            <person name="Spring S."/>
            <person name="Lapidus A."/>
            <person name="Davenport K."/>
            <person name="Del Rio T.G."/>
            <person name="Tice H."/>
            <person name="Nolan M."/>
            <person name="Copeland A."/>
            <person name="Cheng J.F."/>
            <person name="Lucas S."/>
            <person name="Tapia R."/>
            <person name="Goodwin L."/>
            <person name="Pitluck S."/>
            <person name="Ivanova N."/>
            <person name="Pagani I."/>
            <person name="Mavromatis K."/>
            <person name="Ovchinnikova G."/>
            <person name="Pati A."/>
            <person name="Chen A."/>
            <person name="Palaniappan K."/>
            <person name="Hauser L."/>
            <person name="Chang Y.J."/>
            <person name="Jeffries C.D."/>
            <person name="Detter J.C."/>
            <person name="Han C."/>
            <person name="Rohde M."/>
            <person name="Brambilla E."/>
            <person name="Goker M."/>
            <person name="Woyke T."/>
            <person name="Bristow J."/>
            <person name="Eisen J.A."/>
            <person name="Markowitz V."/>
            <person name="Hugenholtz P."/>
            <person name="Kyrpides N.C."/>
            <person name="Klenk H.P."/>
            <person name="Land M."/>
        </authorList>
    </citation>
    <scope>NUCLEOTIDE SEQUENCE [LARGE SCALE GENOMIC DNA]</scope>
    <source>
        <strain evidence="6">ATCC 33931 / DSM 2075 / LMG 7858 / VKM B-1802 / 2st14</strain>
    </source>
</reference>
<protein>
    <submittedName>
        <fullName evidence="5">Outer membrane chaperone Skp (OmpH)</fullName>
    </submittedName>
</protein>
<dbReference type="Proteomes" id="UP000009047">
    <property type="component" value="Chromosome"/>
</dbReference>
<comment type="similarity">
    <text evidence="1">Belongs to the Skp family.</text>
</comment>
<dbReference type="Pfam" id="PF03938">
    <property type="entry name" value="OmpH"/>
    <property type="match status" value="1"/>
</dbReference>
<evidence type="ECO:0000256" key="1">
    <source>
        <dbReference type="ARBA" id="ARBA00009091"/>
    </source>
</evidence>
<dbReference type="GO" id="GO:0051082">
    <property type="term" value="F:unfolded protein binding"/>
    <property type="evidence" value="ECO:0007669"/>
    <property type="project" value="InterPro"/>
</dbReference>
<dbReference type="SMART" id="SM00935">
    <property type="entry name" value="OmpH"/>
    <property type="match status" value="1"/>
</dbReference>
<dbReference type="EMBL" id="CP002085">
    <property type="protein sequence ID" value="ADK85473.1"/>
    <property type="molecule type" value="Genomic_DNA"/>
</dbReference>
<dbReference type="AlphaFoldDB" id="E1QIF6"/>
<dbReference type="PANTHER" id="PTHR35089:SF1">
    <property type="entry name" value="CHAPERONE PROTEIN SKP"/>
    <property type="match status" value="1"/>
</dbReference>
<dbReference type="InterPro" id="IPR024930">
    <property type="entry name" value="Skp_dom_sf"/>
</dbReference>
<evidence type="ECO:0000313" key="6">
    <source>
        <dbReference type="Proteomes" id="UP000009047"/>
    </source>
</evidence>
<dbReference type="InterPro" id="IPR005632">
    <property type="entry name" value="Chaperone_Skp"/>
</dbReference>
<keyword evidence="2 4" id="KW-0732">Signal</keyword>
<dbReference type="PANTHER" id="PTHR35089">
    <property type="entry name" value="CHAPERONE PROTEIN SKP"/>
    <property type="match status" value="1"/>
</dbReference>
<proteinExistence type="inferred from homology"/>
<name>E1QIF6_DESB2</name>
<evidence type="ECO:0000256" key="4">
    <source>
        <dbReference type="SAM" id="SignalP"/>
    </source>
</evidence>
<dbReference type="GO" id="GO:0050821">
    <property type="term" value="P:protein stabilization"/>
    <property type="evidence" value="ECO:0007669"/>
    <property type="project" value="TreeGrafter"/>
</dbReference>
<feature type="signal peptide" evidence="4">
    <location>
        <begin position="1"/>
        <end position="30"/>
    </location>
</feature>
<evidence type="ECO:0000256" key="2">
    <source>
        <dbReference type="ARBA" id="ARBA00022729"/>
    </source>
</evidence>
<dbReference type="GO" id="GO:0005829">
    <property type="term" value="C:cytosol"/>
    <property type="evidence" value="ECO:0007669"/>
    <property type="project" value="TreeGrafter"/>
</dbReference>
<dbReference type="eggNOG" id="COG2825">
    <property type="taxonomic scope" value="Bacteria"/>
</dbReference>
<keyword evidence="3" id="KW-0175">Coiled coil</keyword>
<evidence type="ECO:0000313" key="5">
    <source>
        <dbReference type="EMBL" id="ADK85473.1"/>
    </source>
</evidence>
<dbReference type="STRING" id="644282.Deba_2108"/>
<feature type="coiled-coil region" evidence="3">
    <location>
        <begin position="46"/>
        <end position="80"/>
    </location>
</feature>